<dbReference type="InterPro" id="IPR006052">
    <property type="entry name" value="TNF_dom"/>
</dbReference>
<comment type="subcellular location">
    <subcellularLocation>
        <location evidence="1">Secreted</location>
    </subcellularLocation>
</comment>
<keyword evidence="4" id="KW-0964">Secreted</keyword>
<dbReference type="InterPro" id="IPR008983">
    <property type="entry name" value="Tumour_necrosis_fac-like_dom"/>
</dbReference>
<dbReference type="KEGG" id="tng:GSTEN00026009G001"/>
<dbReference type="GO" id="GO:0005615">
    <property type="term" value="C:extracellular space"/>
    <property type="evidence" value="ECO:0007669"/>
    <property type="project" value="UniProtKB-KW"/>
</dbReference>
<reference evidence="9" key="1">
    <citation type="journal article" date="2004" name="Nature">
        <title>Genome duplication in the teleost fish Tetraodon nigroviridis reveals the early vertebrate proto-karyotype.</title>
        <authorList>
            <person name="Jaillon O."/>
            <person name="Aury J.-M."/>
            <person name="Brunet F."/>
            <person name="Petit J.-L."/>
            <person name="Stange-Thomann N."/>
            <person name="Mauceli E."/>
            <person name="Bouneau L."/>
            <person name="Fischer C."/>
            <person name="Ozouf-Costaz C."/>
            <person name="Bernot A."/>
            <person name="Nicaud S."/>
            <person name="Jaffe D."/>
            <person name="Fisher S."/>
            <person name="Lutfalla G."/>
            <person name="Dossat C."/>
            <person name="Segurens B."/>
            <person name="Dasilva C."/>
            <person name="Salanoubat M."/>
            <person name="Levy M."/>
            <person name="Boudet N."/>
            <person name="Castellano S."/>
            <person name="Anthouard V."/>
            <person name="Jubin C."/>
            <person name="Castelli V."/>
            <person name="Katinka M."/>
            <person name="Vacherie B."/>
            <person name="Biemont C."/>
            <person name="Skalli Z."/>
            <person name="Cattolico L."/>
            <person name="Poulain J."/>
            <person name="De Berardinis V."/>
            <person name="Cruaud C."/>
            <person name="Duprat S."/>
            <person name="Brottier P."/>
            <person name="Coutanceau J.-P."/>
            <person name="Gouzy J."/>
            <person name="Parra G."/>
            <person name="Lardier G."/>
            <person name="Chapple C."/>
            <person name="McKernan K.J."/>
            <person name="McEwan P."/>
            <person name="Bosak S."/>
            <person name="Kellis M."/>
            <person name="Volff J.-N."/>
            <person name="Guigo R."/>
            <person name="Zody M.C."/>
            <person name="Mesirov J."/>
            <person name="Lindblad-Toh K."/>
            <person name="Birren B."/>
            <person name="Nusbaum C."/>
            <person name="Kahn D."/>
            <person name="Robinson-Rechavi M."/>
            <person name="Laudet V."/>
            <person name="Schachter V."/>
            <person name="Quetier F."/>
            <person name="Saurin W."/>
            <person name="Scarpelli C."/>
            <person name="Wincker P."/>
            <person name="Lander E.S."/>
            <person name="Weissenbach J."/>
            <person name="Roest Crollius H."/>
        </authorList>
    </citation>
    <scope>NUCLEOTIDE SEQUENCE [LARGE SCALE GENOMIC DNA]</scope>
</reference>
<evidence type="ECO:0000256" key="5">
    <source>
        <dbReference type="ARBA" id="ARBA00023157"/>
    </source>
</evidence>
<dbReference type="PANTHER" id="PTHR15151:SF24">
    <property type="entry name" value="A PROLIFERATION-INDUCING LIGAND-LIKE PROTEIN-RELATED"/>
    <property type="match status" value="1"/>
</dbReference>
<evidence type="ECO:0000256" key="6">
    <source>
        <dbReference type="ARBA" id="ARBA00023180"/>
    </source>
</evidence>
<reference evidence="9" key="2">
    <citation type="submission" date="2004-02" db="EMBL/GenBank/DDBJ databases">
        <authorList>
            <consortium name="Genoscope"/>
            <consortium name="Whitehead Institute Centre for Genome Research"/>
        </authorList>
    </citation>
    <scope>NUCLEOTIDE SEQUENCE</scope>
</reference>
<evidence type="ECO:0000256" key="2">
    <source>
        <dbReference type="ARBA" id="ARBA00008670"/>
    </source>
</evidence>
<proteinExistence type="inferred from homology"/>
<evidence type="ECO:0000256" key="3">
    <source>
        <dbReference type="ARBA" id="ARBA00022514"/>
    </source>
</evidence>
<keyword evidence="3" id="KW-0202">Cytokine</keyword>
<dbReference type="GO" id="GO:0030890">
    <property type="term" value="P:positive regulation of B cell proliferation"/>
    <property type="evidence" value="ECO:0007669"/>
    <property type="project" value="TreeGrafter"/>
</dbReference>
<keyword evidence="6" id="KW-0325">Glycoprotein</keyword>
<comment type="caution">
    <text evidence="9">The sequence shown here is derived from an EMBL/GenBank/DDBJ whole genome shotgun (WGS) entry which is preliminary data.</text>
</comment>
<dbReference type="AlphaFoldDB" id="Q4S0H9"/>
<dbReference type="OrthoDB" id="5947373at2759"/>
<name>Q4S0H9_TETNG</name>
<gene>
    <name evidence="9" type="ORF">GSTENG00026009001</name>
</gene>
<feature type="region of interest" description="Disordered" evidence="7">
    <location>
        <begin position="92"/>
        <end position="148"/>
    </location>
</feature>
<evidence type="ECO:0000259" key="8">
    <source>
        <dbReference type="PROSITE" id="PS50049"/>
    </source>
</evidence>
<sequence>MNLSCVSSGGGAERGDAAAAARSSCRSHFRMRLSVAVRQPNEMILVSLKHQSQLRWPAGQLQPAADIPGPALQRPQQDAFASREGRNVFSSFEGGEQTCGGVPQTQLEVNSGSESYRSPSGNEKRPQPRTVSVKKPGRSCCQREPSGGRMGAVGAVLEAGSGQRAAVSLYQLLALRTEVDALRSEVERRREEGQQAQHVSRVANISWRSSREVKGQPGSQHALLSLRRQKRLAAGTETLVSQPCLQMLANSSRETFKKELTSGLHTGIPWQSGLKRGSALEADGDSILVREDGFYFVYSQVYYMDSTFAMGHVVIRRKRTVVGDENPDVILFRCIQNMNPTYPFNTCYTGGIVMLKSGDHLELLIPRSSAIVSLEEDSTFLGAVKLG</sequence>
<organism evidence="9">
    <name type="scientific">Tetraodon nigroviridis</name>
    <name type="common">Spotted green pufferfish</name>
    <name type="synonym">Chelonodon nigroviridis</name>
    <dbReference type="NCBI Taxonomy" id="99883"/>
    <lineage>
        <taxon>Eukaryota</taxon>
        <taxon>Metazoa</taxon>
        <taxon>Chordata</taxon>
        <taxon>Craniata</taxon>
        <taxon>Vertebrata</taxon>
        <taxon>Euteleostomi</taxon>
        <taxon>Actinopterygii</taxon>
        <taxon>Neopterygii</taxon>
        <taxon>Teleostei</taxon>
        <taxon>Neoteleostei</taxon>
        <taxon>Acanthomorphata</taxon>
        <taxon>Eupercaria</taxon>
        <taxon>Tetraodontiformes</taxon>
        <taxon>Tetradontoidea</taxon>
        <taxon>Tetraodontidae</taxon>
        <taxon>Tetraodon</taxon>
    </lineage>
</organism>
<evidence type="ECO:0000256" key="4">
    <source>
        <dbReference type="ARBA" id="ARBA00022525"/>
    </source>
</evidence>
<keyword evidence="5" id="KW-1015">Disulfide bond</keyword>
<evidence type="ECO:0000313" key="9">
    <source>
        <dbReference type="EMBL" id="CAG05853.1"/>
    </source>
</evidence>
<evidence type="ECO:0000256" key="1">
    <source>
        <dbReference type="ARBA" id="ARBA00004613"/>
    </source>
</evidence>
<evidence type="ECO:0000256" key="7">
    <source>
        <dbReference type="SAM" id="MobiDB-lite"/>
    </source>
</evidence>
<feature type="compositionally biased region" description="Polar residues" evidence="7">
    <location>
        <begin position="103"/>
        <end position="121"/>
    </location>
</feature>
<dbReference type="SUPFAM" id="SSF49842">
    <property type="entry name" value="TNF-like"/>
    <property type="match status" value="1"/>
</dbReference>
<dbReference type="GO" id="GO:0005125">
    <property type="term" value="F:cytokine activity"/>
    <property type="evidence" value="ECO:0007669"/>
    <property type="project" value="UniProtKB-KW"/>
</dbReference>
<dbReference type="Pfam" id="PF00229">
    <property type="entry name" value="TNF"/>
    <property type="match status" value="1"/>
</dbReference>
<dbReference type="PROSITE" id="PS50049">
    <property type="entry name" value="THD_2"/>
    <property type="match status" value="1"/>
</dbReference>
<protein>
    <submittedName>
        <fullName evidence="9">(spotted green pufferfish) hypothetical protein</fullName>
    </submittedName>
</protein>
<dbReference type="GO" id="GO:0016020">
    <property type="term" value="C:membrane"/>
    <property type="evidence" value="ECO:0007669"/>
    <property type="project" value="InterPro"/>
</dbReference>
<accession>Q4S0H9</accession>
<comment type="similarity">
    <text evidence="2">Belongs to the tumor necrosis factor family.</text>
</comment>
<dbReference type="EMBL" id="CAAE01014781">
    <property type="protein sequence ID" value="CAG05853.1"/>
    <property type="molecule type" value="Genomic_DNA"/>
</dbReference>
<feature type="domain" description="THD" evidence="8">
    <location>
        <begin position="243"/>
        <end position="386"/>
    </location>
</feature>
<dbReference type="GO" id="GO:0005164">
    <property type="term" value="F:tumor necrosis factor receptor binding"/>
    <property type="evidence" value="ECO:0007669"/>
    <property type="project" value="InterPro"/>
</dbReference>
<dbReference type="PANTHER" id="PTHR15151">
    <property type="entry name" value="PROTEIN EIGER"/>
    <property type="match status" value="1"/>
</dbReference>
<dbReference type="InterPro" id="IPR051748">
    <property type="entry name" value="TNF_Ligand_Superfamily"/>
</dbReference>
<dbReference type="Gene3D" id="2.60.120.40">
    <property type="match status" value="1"/>
</dbReference>
<dbReference type="GO" id="GO:0006955">
    <property type="term" value="P:immune response"/>
    <property type="evidence" value="ECO:0007669"/>
    <property type="project" value="InterPro"/>
</dbReference>